<comment type="caution">
    <text evidence="2">The sequence shown here is derived from an EMBL/GenBank/DDBJ whole genome shotgun (WGS) entry which is preliminary data.</text>
</comment>
<name>A0ABR7MES2_9BACT</name>
<dbReference type="SUPFAM" id="SSF56601">
    <property type="entry name" value="beta-lactamase/transpeptidase-like"/>
    <property type="match status" value="1"/>
</dbReference>
<feature type="domain" description="Beta-lactamase-related" evidence="1">
    <location>
        <begin position="160"/>
        <end position="463"/>
    </location>
</feature>
<dbReference type="InterPro" id="IPR012338">
    <property type="entry name" value="Beta-lactam/transpept-like"/>
</dbReference>
<evidence type="ECO:0000313" key="3">
    <source>
        <dbReference type="Proteomes" id="UP000765802"/>
    </source>
</evidence>
<reference evidence="2 3" key="1">
    <citation type="submission" date="2016-07" db="EMBL/GenBank/DDBJ databases">
        <title>Genome analysis of Flavihumibacter stibioxidans YS-17.</title>
        <authorList>
            <person name="Shi K."/>
            <person name="Han Y."/>
            <person name="Wang G."/>
        </authorList>
    </citation>
    <scope>NUCLEOTIDE SEQUENCE [LARGE SCALE GENOMIC DNA]</scope>
    <source>
        <strain evidence="2 3">YS-17</strain>
    </source>
</reference>
<dbReference type="Proteomes" id="UP000765802">
    <property type="component" value="Unassembled WGS sequence"/>
</dbReference>
<dbReference type="Pfam" id="PF00144">
    <property type="entry name" value="Beta-lactamase"/>
    <property type="match status" value="1"/>
</dbReference>
<dbReference type="Gene3D" id="3.40.710.10">
    <property type="entry name" value="DD-peptidase/beta-lactamase superfamily"/>
    <property type="match status" value="1"/>
</dbReference>
<dbReference type="InterPro" id="IPR001466">
    <property type="entry name" value="Beta-lactam-related"/>
</dbReference>
<proteinExistence type="predicted"/>
<sequence>MKKSTGSIFKYSLLFILVAVLAYGVRYAWQAFPIISGYSAKMVCSCVYLSGRTVASVEGEELGNYPLSLAGVSLNREDSSVTATVFGMAKQKAIFRTGLGCTLLNELSEEEVRKQPVKLARVPAINPDTVAWPMGDLLPDSFPAGIDRQRLRDAVQYAFTEQDQEKKWRTRAVVVLYDGQLVEEKYAPGFDRHTRLLSWSMAKSVTGALVGILVKQGKLDVKAPAPVPAWRSVKDGREQITLENLLQQTSGLAFEENYSKATDATNMLFRKADMGGYTAEHALKDKPGSVFYYSSGNTNIISGIIRRTVGEDAYQAFPAEALFHKTGMYSAVMEPDAAGNFVGSSYMFATARDWARFGLLYARDGYWDNERILPEGWVQQSSTPVSVAPKGEYGYQFWLNAGKPAGSGNRTFPALPADMIYLSGHESQMVMIFPSRKLVVVRLGQTAGSNWFDTEGFMTRVLAAFP</sequence>
<dbReference type="PANTHER" id="PTHR43283">
    <property type="entry name" value="BETA-LACTAMASE-RELATED"/>
    <property type="match status" value="1"/>
</dbReference>
<dbReference type="InterPro" id="IPR050789">
    <property type="entry name" value="Diverse_Enzym_Activities"/>
</dbReference>
<dbReference type="PANTHER" id="PTHR43283:SF7">
    <property type="entry name" value="BETA-LACTAMASE-RELATED DOMAIN-CONTAINING PROTEIN"/>
    <property type="match status" value="1"/>
</dbReference>
<evidence type="ECO:0000313" key="2">
    <source>
        <dbReference type="EMBL" id="MBC6493073.1"/>
    </source>
</evidence>
<organism evidence="2 3">
    <name type="scientific">Flavihumibacter stibioxidans</name>
    <dbReference type="NCBI Taxonomy" id="1834163"/>
    <lineage>
        <taxon>Bacteria</taxon>
        <taxon>Pseudomonadati</taxon>
        <taxon>Bacteroidota</taxon>
        <taxon>Chitinophagia</taxon>
        <taxon>Chitinophagales</taxon>
        <taxon>Chitinophagaceae</taxon>
        <taxon>Flavihumibacter</taxon>
    </lineage>
</organism>
<keyword evidence="3" id="KW-1185">Reference proteome</keyword>
<protein>
    <recommendedName>
        <fullName evidence="1">Beta-lactamase-related domain-containing protein</fullName>
    </recommendedName>
</protein>
<accession>A0ABR7MES2</accession>
<gene>
    <name evidence="2" type="ORF">BC349_18615</name>
</gene>
<evidence type="ECO:0000259" key="1">
    <source>
        <dbReference type="Pfam" id="PF00144"/>
    </source>
</evidence>
<dbReference type="RefSeq" id="WP_187258394.1">
    <property type="nucleotide sequence ID" value="NZ_JBHULF010000006.1"/>
</dbReference>
<dbReference type="EMBL" id="MBUA01000031">
    <property type="protein sequence ID" value="MBC6493073.1"/>
    <property type="molecule type" value="Genomic_DNA"/>
</dbReference>